<dbReference type="Gene3D" id="3.50.50.60">
    <property type="entry name" value="FAD/NAD(P)-binding domain"/>
    <property type="match status" value="1"/>
</dbReference>
<name>A0A0C2GJV0_9BILA</name>
<gene>
    <name evidence="6" type="ORF">ANCDUO_10633</name>
</gene>
<dbReference type="InterPro" id="IPR050446">
    <property type="entry name" value="FAD-oxidoreductase/Apoptosis"/>
</dbReference>
<evidence type="ECO:0000256" key="5">
    <source>
        <dbReference type="ARBA" id="ARBA00023002"/>
    </source>
</evidence>
<reference evidence="6 7" key="1">
    <citation type="submission" date="2013-12" db="EMBL/GenBank/DDBJ databases">
        <title>Draft genome of the parsitic nematode Ancylostoma duodenale.</title>
        <authorList>
            <person name="Mitreva M."/>
        </authorList>
    </citation>
    <scope>NUCLEOTIDE SEQUENCE [LARGE SCALE GENOMIC DNA]</scope>
    <source>
        <strain evidence="6 7">Zhejiang</strain>
    </source>
</reference>
<comment type="similarity">
    <text evidence="2">Belongs to the FAD-dependent oxidoreductase family.</text>
</comment>
<dbReference type="AlphaFoldDB" id="A0A0C2GJV0"/>
<evidence type="ECO:0000313" key="6">
    <source>
        <dbReference type="EMBL" id="KIH59149.1"/>
    </source>
</evidence>
<feature type="non-terminal residue" evidence="6">
    <location>
        <position position="1"/>
    </location>
</feature>
<dbReference type="OrthoDB" id="5840486at2759"/>
<comment type="cofactor">
    <cofactor evidence="1">
        <name>FAD</name>
        <dbReference type="ChEBI" id="CHEBI:57692"/>
    </cofactor>
</comment>
<evidence type="ECO:0008006" key="8">
    <source>
        <dbReference type="Google" id="ProtNLM"/>
    </source>
</evidence>
<evidence type="ECO:0000256" key="3">
    <source>
        <dbReference type="ARBA" id="ARBA00022630"/>
    </source>
</evidence>
<evidence type="ECO:0000256" key="2">
    <source>
        <dbReference type="ARBA" id="ARBA00006442"/>
    </source>
</evidence>
<dbReference type="EMBL" id="KN732276">
    <property type="protein sequence ID" value="KIH59149.1"/>
    <property type="molecule type" value="Genomic_DNA"/>
</dbReference>
<dbReference type="PANTHER" id="PTHR43557">
    <property type="entry name" value="APOPTOSIS-INDUCING FACTOR 1"/>
    <property type="match status" value="1"/>
</dbReference>
<evidence type="ECO:0000256" key="4">
    <source>
        <dbReference type="ARBA" id="ARBA00022827"/>
    </source>
</evidence>
<dbReference type="Gene3D" id="3.30.390.30">
    <property type="match status" value="1"/>
</dbReference>
<organism evidence="6 7">
    <name type="scientific">Ancylostoma duodenale</name>
    <dbReference type="NCBI Taxonomy" id="51022"/>
    <lineage>
        <taxon>Eukaryota</taxon>
        <taxon>Metazoa</taxon>
        <taxon>Ecdysozoa</taxon>
        <taxon>Nematoda</taxon>
        <taxon>Chromadorea</taxon>
        <taxon>Rhabditida</taxon>
        <taxon>Rhabditina</taxon>
        <taxon>Rhabditomorpha</taxon>
        <taxon>Strongyloidea</taxon>
        <taxon>Ancylostomatidae</taxon>
        <taxon>Ancylostomatinae</taxon>
        <taxon>Ancylostoma</taxon>
    </lineage>
</organism>
<dbReference type="GO" id="GO:0005737">
    <property type="term" value="C:cytoplasm"/>
    <property type="evidence" value="ECO:0007669"/>
    <property type="project" value="TreeGrafter"/>
</dbReference>
<evidence type="ECO:0000313" key="7">
    <source>
        <dbReference type="Proteomes" id="UP000054047"/>
    </source>
</evidence>
<evidence type="ECO:0000256" key="1">
    <source>
        <dbReference type="ARBA" id="ARBA00001974"/>
    </source>
</evidence>
<sequence>TTADWVYAIGDAVSAPLPLWDIENLNIQHFQTAQAHGQLLGYSIVGRPYPTQLVPFFWTLFFFEFGIRFAGCAQGSSHVIVHGNIADLKFVKYYFKDDVVVAVANAGPVPVAIHFLEIFKRNIKVTREDVEKNEGDDWLALLE</sequence>
<dbReference type="Proteomes" id="UP000054047">
    <property type="component" value="Unassembled WGS sequence"/>
</dbReference>
<accession>A0A0C2GJV0</accession>
<keyword evidence="5" id="KW-0560">Oxidoreductase</keyword>
<keyword evidence="7" id="KW-1185">Reference proteome</keyword>
<dbReference type="SUPFAM" id="SSF55424">
    <property type="entry name" value="FAD/NAD-linked reductases, dimerisation (C-terminal) domain"/>
    <property type="match status" value="1"/>
</dbReference>
<dbReference type="GO" id="GO:0016651">
    <property type="term" value="F:oxidoreductase activity, acting on NAD(P)H"/>
    <property type="evidence" value="ECO:0007669"/>
    <property type="project" value="TreeGrafter"/>
</dbReference>
<keyword evidence="4" id="KW-0274">FAD</keyword>
<dbReference type="InterPro" id="IPR016156">
    <property type="entry name" value="FAD/NAD-linked_Rdtase_dimer_sf"/>
</dbReference>
<protein>
    <recommendedName>
        <fullName evidence="8">FAD/NAD(P)-binding domain-containing protein</fullName>
    </recommendedName>
</protein>
<dbReference type="InterPro" id="IPR036188">
    <property type="entry name" value="FAD/NAD-bd_sf"/>
</dbReference>
<keyword evidence="3" id="KW-0285">Flavoprotein</keyword>
<dbReference type="PANTHER" id="PTHR43557:SF2">
    <property type="entry name" value="RIESKE DOMAIN-CONTAINING PROTEIN-RELATED"/>
    <property type="match status" value="1"/>
</dbReference>
<proteinExistence type="inferred from homology"/>